<protein>
    <submittedName>
        <fullName evidence="4">SMP-30/gluconolactonase/LRE family protein</fullName>
    </submittedName>
</protein>
<accession>A0ABV8SL82</accession>
<evidence type="ECO:0000256" key="2">
    <source>
        <dbReference type="SAM" id="SignalP"/>
    </source>
</evidence>
<sequence length="314" mass="32218">MKTIRSWPLAGLLIALGAQADGLVTPAIDGVVAAGTAIVLIKEDFKGTEGPIALPDGSVAFTEGQANRITRIAADNSVSSYLENSGGANGLAFNSAGELIAVVTAKPGIAVLAPAGKERVLVDQYEGTALNRPNDLVVDKKGGVYFTDPGARPEAGKPASKTAVYYLPPKGALKQLATDIERPNGIQLSPDEKTLYVANTFGDHVLAYDIKKDGSVGARRNFAKLDGVTQNDIGGITSGADGLAVDAKGRLYVASAAGVQVFDSKGAALGTIALPKAPQNLAFAGEGKKTLYVVGRGAAYRIAVLTPGFAGRVK</sequence>
<dbReference type="InterPro" id="IPR005511">
    <property type="entry name" value="SMP-30"/>
</dbReference>
<reference evidence="5" key="1">
    <citation type="journal article" date="2019" name="Int. J. Syst. Evol. Microbiol.">
        <title>The Global Catalogue of Microorganisms (GCM) 10K type strain sequencing project: providing services to taxonomists for standard genome sequencing and annotation.</title>
        <authorList>
            <consortium name="The Broad Institute Genomics Platform"/>
            <consortium name="The Broad Institute Genome Sequencing Center for Infectious Disease"/>
            <person name="Wu L."/>
            <person name="Ma J."/>
        </authorList>
    </citation>
    <scope>NUCLEOTIDE SEQUENCE [LARGE SCALE GENOMIC DNA]</scope>
    <source>
        <strain evidence="5">CGMCC 1.10759</strain>
    </source>
</reference>
<evidence type="ECO:0000313" key="5">
    <source>
        <dbReference type="Proteomes" id="UP001595904"/>
    </source>
</evidence>
<dbReference type="InterPro" id="IPR011042">
    <property type="entry name" value="6-blade_b-propeller_TolB-like"/>
</dbReference>
<comment type="caution">
    <text evidence="4">The sequence shown here is derived from an EMBL/GenBank/DDBJ whole genome shotgun (WGS) entry which is preliminary data.</text>
</comment>
<evidence type="ECO:0000313" key="4">
    <source>
        <dbReference type="EMBL" id="MFC4307653.1"/>
    </source>
</evidence>
<name>A0ABV8SL82_9GAMM</name>
<dbReference type="InterPro" id="IPR051262">
    <property type="entry name" value="SMP-30/CGR1_Lactonase"/>
</dbReference>
<dbReference type="PANTHER" id="PTHR47572">
    <property type="entry name" value="LIPOPROTEIN-RELATED"/>
    <property type="match status" value="1"/>
</dbReference>
<dbReference type="EMBL" id="JBHSDU010000001">
    <property type="protein sequence ID" value="MFC4307653.1"/>
    <property type="molecule type" value="Genomic_DNA"/>
</dbReference>
<dbReference type="Pfam" id="PF08450">
    <property type="entry name" value="SGL"/>
    <property type="match status" value="1"/>
</dbReference>
<evidence type="ECO:0000259" key="3">
    <source>
        <dbReference type="Pfam" id="PF08450"/>
    </source>
</evidence>
<feature type="chain" id="PRO_5045377341" evidence="2">
    <location>
        <begin position="21"/>
        <end position="314"/>
    </location>
</feature>
<dbReference type="Proteomes" id="UP001595904">
    <property type="component" value="Unassembled WGS sequence"/>
</dbReference>
<keyword evidence="5" id="KW-1185">Reference proteome</keyword>
<dbReference type="Gene3D" id="2.120.10.30">
    <property type="entry name" value="TolB, C-terminal domain"/>
    <property type="match status" value="1"/>
</dbReference>
<gene>
    <name evidence="4" type="ORF">ACFPN2_01030</name>
</gene>
<keyword evidence="1" id="KW-0378">Hydrolase</keyword>
<feature type="signal peptide" evidence="2">
    <location>
        <begin position="1"/>
        <end position="20"/>
    </location>
</feature>
<dbReference type="SUPFAM" id="SSF63829">
    <property type="entry name" value="Calcium-dependent phosphotriesterase"/>
    <property type="match status" value="1"/>
</dbReference>
<feature type="domain" description="SMP-30/Gluconolactonase/LRE-like region" evidence="3">
    <location>
        <begin position="48"/>
        <end position="294"/>
    </location>
</feature>
<proteinExistence type="predicted"/>
<dbReference type="PRINTS" id="PR01790">
    <property type="entry name" value="SMP30FAMILY"/>
</dbReference>
<evidence type="ECO:0000256" key="1">
    <source>
        <dbReference type="ARBA" id="ARBA00022801"/>
    </source>
</evidence>
<dbReference type="PANTHER" id="PTHR47572:SF4">
    <property type="entry name" value="LACTONASE DRP35"/>
    <property type="match status" value="1"/>
</dbReference>
<dbReference type="RefSeq" id="WP_380594102.1">
    <property type="nucleotide sequence ID" value="NZ_JBHSDU010000001.1"/>
</dbReference>
<dbReference type="InterPro" id="IPR013658">
    <property type="entry name" value="SGL"/>
</dbReference>
<organism evidence="4 5">
    <name type="scientific">Steroidobacter flavus</name>
    <dbReference type="NCBI Taxonomy" id="1842136"/>
    <lineage>
        <taxon>Bacteria</taxon>
        <taxon>Pseudomonadati</taxon>
        <taxon>Pseudomonadota</taxon>
        <taxon>Gammaproteobacteria</taxon>
        <taxon>Steroidobacterales</taxon>
        <taxon>Steroidobacteraceae</taxon>
        <taxon>Steroidobacter</taxon>
    </lineage>
</organism>
<keyword evidence="2" id="KW-0732">Signal</keyword>